<dbReference type="InterPro" id="IPR023575">
    <property type="entry name" value="Ribosomal_uS19_SF"/>
</dbReference>
<evidence type="ECO:0000256" key="3">
    <source>
        <dbReference type="ARBA" id="ARBA00023274"/>
    </source>
</evidence>
<dbReference type="AlphaFoldDB" id="A0A5N4DZ69"/>
<protein>
    <recommendedName>
        <fullName evidence="4">40S ribosomal protein S15</fullName>
    </recommendedName>
</protein>
<dbReference type="Proteomes" id="UP000299084">
    <property type="component" value="Unassembled WGS sequence"/>
</dbReference>
<proteinExistence type="inferred from homology"/>
<evidence type="ECO:0000313" key="6">
    <source>
        <dbReference type="Proteomes" id="UP000299084"/>
    </source>
</evidence>
<dbReference type="GO" id="GO:0022627">
    <property type="term" value="C:cytosolic small ribosomal subunit"/>
    <property type="evidence" value="ECO:0007669"/>
    <property type="project" value="TreeGrafter"/>
</dbReference>
<dbReference type="Gene3D" id="3.30.860.10">
    <property type="entry name" value="30s Ribosomal Protein S19, Chain A"/>
    <property type="match status" value="1"/>
</dbReference>
<dbReference type="PIRSF" id="PIRSF002144">
    <property type="entry name" value="Ribosomal_S19"/>
    <property type="match status" value="1"/>
</dbReference>
<evidence type="ECO:0000256" key="1">
    <source>
        <dbReference type="ARBA" id="ARBA00007345"/>
    </source>
</evidence>
<comment type="caution">
    <text evidence="5">The sequence shown here is derived from an EMBL/GenBank/DDBJ whole genome shotgun (WGS) entry which is preliminary data.</text>
</comment>
<gene>
    <name evidence="5" type="ORF">Cadr_000007864</name>
</gene>
<evidence type="ECO:0000256" key="2">
    <source>
        <dbReference type="ARBA" id="ARBA00022980"/>
    </source>
</evidence>
<dbReference type="EMBL" id="JWIN03000007">
    <property type="protein sequence ID" value="KAB1276274.1"/>
    <property type="molecule type" value="Genomic_DNA"/>
</dbReference>
<dbReference type="PANTHER" id="PTHR11880:SF2">
    <property type="entry name" value="SMALL RIBOSOMAL SUBUNIT PROTEIN US19"/>
    <property type="match status" value="1"/>
</dbReference>
<evidence type="ECO:0000256" key="4">
    <source>
        <dbReference type="ARBA" id="ARBA00035469"/>
    </source>
</evidence>
<keyword evidence="2 5" id="KW-0689">Ribosomal protein</keyword>
<accession>A0A5N4DZ69</accession>
<dbReference type="GO" id="GO:0000028">
    <property type="term" value="P:ribosomal small subunit assembly"/>
    <property type="evidence" value="ECO:0007669"/>
    <property type="project" value="TreeGrafter"/>
</dbReference>
<dbReference type="SUPFAM" id="SSF54570">
    <property type="entry name" value="Ribosomal protein S19"/>
    <property type="match status" value="1"/>
</dbReference>
<keyword evidence="6" id="KW-1185">Reference proteome</keyword>
<dbReference type="GO" id="GO:0003735">
    <property type="term" value="F:structural constituent of ribosome"/>
    <property type="evidence" value="ECO:0007669"/>
    <property type="project" value="InterPro"/>
</dbReference>
<dbReference type="PANTHER" id="PTHR11880">
    <property type="entry name" value="RIBOSOMAL PROTEIN S19P FAMILY MEMBER"/>
    <property type="match status" value="1"/>
</dbReference>
<dbReference type="GO" id="GO:0006412">
    <property type="term" value="P:translation"/>
    <property type="evidence" value="ECO:0007669"/>
    <property type="project" value="InterPro"/>
</dbReference>
<dbReference type="InterPro" id="IPR002222">
    <property type="entry name" value="Ribosomal_uS19"/>
</dbReference>
<organism evidence="5 6">
    <name type="scientific">Camelus dromedarius</name>
    <name type="common">Dromedary</name>
    <name type="synonym">Arabian camel</name>
    <dbReference type="NCBI Taxonomy" id="9838"/>
    <lineage>
        <taxon>Eukaryota</taxon>
        <taxon>Metazoa</taxon>
        <taxon>Chordata</taxon>
        <taxon>Craniata</taxon>
        <taxon>Vertebrata</taxon>
        <taxon>Euteleostomi</taxon>
        <taxon>Mammalia</taxon>
        <taxon>Eutheria</taxon>
        <taxon>Laurasiatheria</taxon>
        <taxon>Artiodactyla</taxon>
        <taxon>Tylopoda</taxon>
        <taxon>Camelidae</taxon>
        <taxon>Camelus</taxon>
    </lineage>
</organism>
<comment type="similarity">
    <text evidence="1">Belongs to the universal ribosomal protein uS19 family.</text>
</comment>
<dbReference type="Pfam" id="PF00203">
    <property type="entry name" value="Ribosomal_S19"/>
    <property type="match status" value="1"/>
</dbReference>
<sequence length="91" mass="10270">MLKRLRKAKREAPPTEKPEVVKTHLRGLISLHEVVGSAVGLYNRKTFNQVEIRPEMVGHDDLGEFSITYKPTKHGAPGIRATHSSRFNPLK</sequence>
<reference evidence="5 6" key="1">
    <citation type="journal article" date="2019" name="Mol. Ecol. Resour.">
        <title>Improving Illumina assemblies with Hi-C and long reads: an example with the North African dromedary.</title>
        <authorList>
            <person name="Elbers J.P."/>
            <person name="Rogers M.F."/>
            <person name="Perelman P.L."/>
            <person name="Proskuryakova A.A."/>
            <person name="Serdyukova N.A."/>
            <person name="Johnson W.E."/>
            <person name="Horin P."/>
            <person name="Corander J."/>
            <person name="Murphy D."/>
            <person name="Burger P.A."/>
        </authorList>
    </citation>
    <scope>NUCLEOTIDE SEQUENCE [LARGE SCALE GENOMIC DNA]</scope>
    <source>
        <strain evidence="5">Drom800</strain>
        <tissue evidence="5">Blood</tissue>
    </source>
</reference>
<keyword evidence="3" id="KW-0687">Ribonucleoprotein</keyword>
<evidence type="ECO:0000313" key="5">
    <source>
        <dbReference type="EMBL" id="KAB1276274.1"/>
    </source>
</evidence>
<name>A0A5N4DZ69_CAMDR</name>